<dbReference type="InterPro" id="IPR023346">
    <property type="entry name" value="Lysozyme-like_dom_sf"/>
</dbReference>
<dbReference type="InterPro" id="IPR036861">
    <property type="entry name" value="Endochitinase-like_sf"/>
</dbReference>
<dbReference type="GO" id="GO:0008061">
    <property type="term" value="F:chitin binding"/>
    <property type="evidence" value="ECO:0007669"/>
    <property type="project" value="UniProtKB-UniRule"/>
</dbReference>
<dbReference type="CDD" id="cd00035">
    <property type="entry name" value="ChtBD1"/>
    <property type="match status" value="1"/>
</dbReference>
<dbReference type="Proteomes" id="UP000032141">
    <property type="component" value="Chromosome C4"/>
</dbReference>
<dbReference type="AlphaFoldDB" id="A0A0D3BY38"/>
<feature type="compositionally biased region" description="Low complexity" evidence="4">
    <location>
        <begin position="63"/>
        <end position="85"/>
    </location>
</feature>
<feature type="compositionally biased region" description="Polar residues" evidence="4">
    <location>
        <begin position="52"/>
        <end position="62"/>
    </location>
</feature>
<feature type="disulfide bond" evidence="3">
    <location>
        <begin position="181"/>
        <end position="193"/>
    </location>
</feature>
<dbReference type="HOGENOM" id="CLU_869728_0_0_1"/>
<keyword evidence="2 3" id="KW-0147">Chitin-binding</keyword>
<dbReference type="InterPro" id="IPR001002">
    <property type="entry name" value="Chitin-bd_1"/>
</dbReference>
<evidence type="ECO:0000256" key="4">
    <source>
        <dbReference type="SAM" id="MobiDB-lite"/>
    </source>
</evidence>
<evidence type="ECO:0000313" key="7">
    <source>
        <dbReference type="Proteomes" id="UP000032141"/>
    </source>
</evidence>
<reference evidence="6" key="2">
    <citation type="submission" date="2015-03" db="UniProtKB">
        <authorList>
            <consortium name="EnsemblPlants"/>
        </authorList>
    </citation>
    <scope>IDENTIFICATION</scope>
</reference>
<organism evidence="6 7">
    <name type="scientific">Brassica oleracea var. oleracea</name>
    <dbReference type="NCBI Taxonomy" id="109376"/>
    <lineage>
        <taxon>Eukaryota</taxon>
        <taxon>Viridiplantae</taxon>
        <taxon>Streptophyta</taxon>
        <taxon>Embryophyta</taxon>
        <taxon>Tracheophyta</taxon>
        <taxon>Spermatophyta</taxon>
        <taxon>Magnoliopsida</taxon>
        <taxon>eudicotyledons</taxon>
        <taxon>Gunneridae</taxon>
        <taxon>Pentapetalae</taxon>
        <taxon>rosids</taxon>
        <taxon>malvids</taxon>
        <taxon>Brassicales</taxon>
        <taxon>Brassicaceae</taxon>
        <taxon>Brassiceae</taxon>
        <taxon>Brassica</taxon>
    </lineage>
</organism>
<feature type="disulfide bond" evidence="3">
    <location>
        <begin position="186"/>
        <end position="200"/>
    </location>
</feature>
<dbReference type="eggNOG" id="KOG4742">
    <property type="taxonomic scope" value="Eukaryota"/>
</dbReference>
<evidence type="ECO:0000256" key="2">
    <source>
        <dbReference type="ARBA" id="ARBA00022669"/>
    </source>
</evidence>
<feature type="compositionally biased region" description="Pro residues" evidence="4">
    <location>
        <begin position="86"/>
        <end position="97"/>
    </location>
</feature>
<dbReference type="SUPFAM" id="SSF53955">
    <property type="entry name" value="Lysozyme-like"/>
    <property type="match status" value="1"/>
</dbReference>
<feature type="compositionally biased region" description="Low complexity" evidence="4">
    <location>
        <begin position="41"/>
        <end position="51"/>
    </location>
</feature>
<evidence type="ECO:0000259" key="5">
    <source>
        <dbReference type="PROSITE" id="PS50941"/>
    </source>
</evidence>
<dbReference type="SMART" id="SM00270">
    <property type="entry name" value="ChtBD1"/>
    <property type="match status" value="1"/>
</dbReference>
<dbReference type="GO" id="GO:0006032">
    <property type="term" value="P:chitin catabolic process"/>
    <property type="evidence" value="ECO:0007669"/>
    <property type="project" value="InterPro"/>
</dbReference>
<name>A0A0D3BY38_BRAOL</name>
<comment type="similarity">
    <text evidence="1">Belongs to the glycosyl hydrolase 19 family. Chitinase class I subfamily.</text>
</comment>
<dbReference type="EnsemblPlants" id="Bo4g119980.1">
    <property type="protein sequence ID" value="Bo4g119980.1"/>
    <property type="gene ID" value="Bo4g119980"/>
</dbReference>
<sequence length="320" mass="34298">MLGNILLMLNLKISFFSQVRKGRLTAHYREIFGEPGSRLDPASSSAPGSSGQETVPETQYTQGVSGSTSSSAPSAPHVPSSMAHPTMPPPVPPPMAPPMGADIHPDLMVPPSAPYSQYTVEDILSLPSREVSALLALYQGRVCALILYIESSDASKSHMLRRGMFLNRYGYTTTNAQNCGCSPELCYSQFGFCGNTSGYCGVGCQQGPSFAPPANGVSVAEIVTQDFFNGIIGQAVSSCSGNGFYSRVAFLEALESYSRFDFCYIKEIDGPSKDYYNENATQCPCNPTKGYFGRGPIQLSWNSNYRPAGTAISFDGLNVG</sequence>
<reference evidence="6 7" key="1">
    <citation type="journal article" date="2014" name="Genome Biol.">
        <title>Transcriptome and methylome profiling reveals relics of genome dominance in the mesopolyploid Brassica oleracea.</title>
        <authorList>
            <person name="Parkin I.A."/>
            <person name="Koh C."/>
            <person name="Tang H."/>
            <person name="Robinson S.J."/>
            <person name="Kagale S."/>
            <person name="Clarke W.E."/>
            <person name="Town C.D."/>
            <person name="Nixon J."/>
            <person name="Krishnakumar V."/>
            <person name="Bidwell S.L."/>
            <person name="Denoeud F."/>
            <person name="Belcram H."/>
            <person name="Links M.G."/>
            <person name="Just J."/>
            <person name="Clarke C."/>
            <person name="Bender T."/>
            <person name="Huebert T."/>
            <person name="Mason A.S."/>
            <person name="Pires J.C."/>
            <person name="Barker G."/>
            <person name="Moore J."/>
            <person name="Walley P.G."/>
            <person name="Manoli S."/>
            <person name="Batley J."/>
            <person name="Edwards D."/>
            <person name="Nelson M.N."/>
            <person name="Wang X."/>
            <person name="Paterson A.H."/>
            <person name="King G."/>
            <person name="Bancroft I."/>
            <person name="Chalhoub B."/>
            <person name="Sharpe A.G."/>
        </authorList>
    </citation>
    <scope>NUCLEOTIDE SEQUENCE</scope>
    <source>
        <strain evidence="6 7">cv. TO1000</strain>
    </source>
</reference>
<protein>
    <recommendedName>
        <fullName evidence="5">Chitin-binding type-1 domain-containing protein</fullName>
    </recommendedName>
</protein>
<dbReference type="GO" id="GO:0016998">
    <property type="term" value="P:cell wall macromolecule catabolic process"/>
    <property type="evidence" value="ECO:0007669"/>
    <property type="project" value="InterPro"/>
</dbReference>
<dbReference type="PANTHER" id="PTHR22595">
    <property type="entry name" value="CHITINASE-RELATED"/>
    <property type="match status" value="1"/>
</dbReference>
<dbReference type="CDD" id="cd00325">
    <property type="entry name" value="chitinase_GH19"/>
    <property type="match status" value="1"/>
</dbReference>
<dbReference type="InterPro" id="IPR000726">
    <property type="entry name" value="Glyco_hydro_19_cat"/>
</dbReference>
<dbReference type="Gene3D" id="3.30.60.10">
    <property type="entry name" value="Endochitinase-like"/>
    <property type="match status" value="1"/>
</dbReference>
<comment type="caution">
    <text evidence="3">Lacks conserved residue(s) required for the propagation of feature annotation.</text>
</comment>
<dbReference type="SUPFAM" id="SSF57016">
    <property type="entry name" value="Plant lectins/antimicrobial peptides"/>
    <property type="match status" value="1"/>
</dbReference>
<evidence type="ECO:0000313" key="6">
    <source>
        <dbReference type="EnsemblPlants" id="Bo4g119980.1"/>
    </source>
</evidence>
<proteinExistence type="inferred from homology"/>
<dbReference type="GO" id="GO:0004568">
    <property type="term" value="F:chitinase activity"/>
    <property type="evidence" value="ECO:0007669"/>
    <property type="project" value="InterPro"/>
</dbReference>
<dbReference type="PANTHER" id="PTHR22595:SF193">
    <property type="entry name" value="ENDOCHITINASE EP3"/>
    <property type="match status" value="1"/>
</dbReference>
<feature type="region of interest" description="Disordered" evidence="4">
    <location>
        <begin position="34"/>
        <end position="98"/>
    </location>
</feature>
<evidence type="ECO:0000256" key="3">
    <source>
        <dbReference type="PROSITE-ProRule" id="PRU00261"/>
    </source>
</evidence>
<dbReference type="Gene3D" id="1.10.530.10">
    <property type="match status" value="1"/>
</dbReference>
<accession>A0A0D3BY38</accession>
<keyword evidence="3" id="KW-1015">Disulfide bond</keyword>
<keyword evidence="7" id="KW-1185">Reference proteome</keyword>
<dbReference type="Gene3D" id="3.30.20.10">
    <property type="entry name" value="Endochitinase, domain 2"/>
    <property type="match status" value="1"/>
</dbReference>
<dbReference type="PROSITE" id="PS50941">
    <property type="entry name" value="CHIT_BIND_I_2"/>
    <property type="match status" value="1"/>
</dbReference>
<feature type="domain" description="Chitin-binding type-1" evidence="5">
    <location>
        <begin position="176"/>
        <end position="211"/>
    </location>
</feature>
<dbReference type="Gramene" id="Bo4g119980.1">
    <property type="protein sequence ID" value="Bo4g119980.1"/>
    <property type="gene ID" value="Bo4g119980"/>
</dbReference>
<evidence type="ECO:0000256" key="1">
    <source>
        <dbReference type="ARBA" id="ARBA00009373"/>
    </source>
</evidence>
<dbReference type="Pfam" id="PF00182">
    <property type="entry name" value="Glyco_hydro_19"/>
    <property type="match status" value="1"/>
</dbReference>